<evidence type="ECO:0000256" key="3">
    <source>
        <dbReference type="PROSITE-ProRule" id="PRU00339"/>
    </source>
</evidence>
<evidence type="ECO:0000256" key="1">
    <source>
        <dbReference type="ARBA" id="ARBA00022737"/>
    </source>
</evidence>
<dbReference type="Proteomes" id="UP000051096">
    <property type="component" value="Unassembled WGS sequence"/>
</dbReference>
<reference evidence="4 5" key="1">
    <citation type="journal article" date="2015" name="Microbiome">
        <title>Genomic resolution of linkages in carbon, nitrogen, and sulfur cycling among widespread estuary sediment bacteria.</title>
        <authorList>
            <person name="Baker B.J."/>
            <person name="Lazar C.S."/>
            <person name="Teske A.P."/>
            <person name="Dick G.J."/>
        </authorList>
    </citation>
    <scope>NUCLEOTIDE SEQUENCE [LARGE SCALE GENOMIC DNA]</scope>
    <source>
        <strain evidence="4">SM23_60</strain>
    </source>
</reference>
<dbReference type="Pfam" id="PF13414">
    <property type="entry name" value="TPR_11"/>
    <property type="match status" value="1"/>
</dbReference>
<evidence type="ECO:0000313" key="5">
    <source>
        <dbReference type="Proteomes" id="UP000051096"/>
    </source>
</evidence>
<dbReference type="EMBL" id="LJUO01000028">
    <property type="protein sequence ID" value="KPK72571.1"/>
    <property type="molecule type" value="Genomic_DNA"/>
</dbReference>
<dbReference type="AlphaFoldDB" id="A0A0S8GJV6"/>
<feature type="repeat" description="TPR" evidence="3">
    <location>
        <begin position="268"/>
        <end position="301"/>
    </location>
</feature>
<feature type="repeat" description="TPR" evidence="3">
    <location>
        <begin position="168"/>
        <end position="201"/>
    </location>
</feature>
<protein>
    <submittedName>
        <fullName evidence="4">Uncharacterized protein</fullName>
    </submittedName>
</protein>
<dbReference type="Pfam" id="PF13432">
    <property type="entry name" value="TPR_16"/>
    <property type="match status" value="1"/>
</dbReference>
<feature type="repeat" description="TPR" evidence="3">
    <location>
        <begin position="134"/>
        <end position="167"/>
    </location>
</feature>
<dbReference type="Pfam" id="PF13181">
    <property type="entry name" value="TPR_8"/>
    <property type="match status" value="1"/>
</dbReference>
<dbReference type="PROSITE" id="PS51257">
    <property type="entry name" value="PROKAR_LIPOPROTEIN"/>
    <property type="match status" value="1"/>
</dbReference>
<organism evidence="4 5">
    <name type="scientific">candidate division WOR_3 bacterium SM23_60</name>
    <dbReference type="NCBI Taxonomy" id="1703780"/>
    <lineage>
        <taxon>Bacteria</taxon>
        <taxon>Bacteria division WOR-3</taxon>
    </lineage>
</organism>
<sequence>MKKLLLLGSIVMFVACPSPQKNSAMIAIRDGDYARAKEQILIGLQETPDDYELYMLLMKSEIGLSQWIAATEAFQRGAAIDSVKSINWLLGDTRNVSVFWQAFYNAAFAQMGDKEYEDALRNLGYCKILDPGRVDVYILEGGIYSALDNTDMARKAYSTALSIDPDNPEAYLLVGKAFFERADYDSALVKFNAAVENYQPKYNQISRVLFQNVPEVDNALKYQIIRLWKDNKTQELDEVVKVKLGFDGGINAHKRNVETFCKTTDGIAQAYYWSGLTHYKQKNNERALERLTKSLEYMPDDLDALFFSGELLITKKKYEDAIAYFERVTVLRPDDLYAWFYTGVCHQQLKNYQKAIDIYEGKVLELDPINIETMTNLAFIYRELGNNKKSLEYLMKVEELQKE</sequence>
<dbReference type="InterPro" id="IPR051012">
    <property type="entry name" value="CellSynth/LPSAsmb/PSIAsmb"/>
</dbReference>
<dbReference type="SMART" id="SM00028">
    <property type="entry name" value="TPR"/>
    <property type="match status" value="8"/>
</dbReference>
<evidence type="ECO:0000313" key="4">
    <source>
        <dbReference type="EMBL" id="KPK72571.1"/>
    </source>
</evidence>
<feature type="repeat" description="TPR" evidence="3">
    <location>
        <begin position="302"/>
        <end position="335"/>
    </location>
</feature>
<dbReference type="Gene3D" id="1.25.40.10">
    <property type="entry name" value="Tetratricopeptide repeat domain"/>
    <property type="match status" value="2"/>
</dbReference>
<keyword evidence="1" id="KW-0677">Repeat</keyword>
<dbReference type="SUPFAM" id="SSF48452">
    <property type="entry name" value="TPR-like"/>
    <property type="match status" value="1"/>
</dbReference>
<keyword evidence="2 3" id="KW-0802">TPR repeat</keyword>
<dbReference type="Pfam" id="PF13174">
    <property type="entry name" value="TPR_6"/>
    <property type="match status" value="1"/>
</dbReference>
<gene>
    <name evidence="4" type="ORF">AMJ87_04435</name>
</gene>
<accession>A0A0S8GJV6</accession>
<dbReference type="PROSITE" id="PS50005">
    <property type="entry name" value="TPR"/>
    <property type="match status" value="4"/>
</dbReference>
<dbReference type="PANTHER" id="PTHR45586:SF1">
    <property type="entry name" value="LIPOPOLYSACCHARIDE ASSEMBLY PROTEIN B"/>
    <property type="match status" value="1"/>
</dbReference>
<proteinExistence type="predicted"/>
<name>A0A0S8GJV6_UNCW3</name>
<dbReference type="PANTHER" id="PTHR45586">
    <property type="entry name" value="TPR REPEAT-CONTAINING PROTEIN PA4667"/>
    <property type="match status" value="1"/>
</dbReference>
<evidence type="ECO:0000256" key="2">
    <source>
        <dbReference type="ARBA" id="ARBA00022803"/>
    </source>
</evidence>
<dbReference type="InterPro" id="IPR011990">
    <property type="entry name" value="TPR-like_helical_dom_sf"/>
</dbReference>
<comment type="caution">
    <text evidence="4">The sequence shown here is derived from an EMBL/GenBank/DDBJ whole genome shotgun (WGS) entry which is preliminary data.</text>
</comment>
<dbReference type="InterPro" id="IPR019734">
    <property type="entry name" value="TPR_rpt"/>
</dbReference>